<comment type="caution">
    <text evidence="2">The sequence shown here is derived from an EMBL/GenBank/DDBJ whole genome shotgun (WGS) entry which is preliminary data.</text>
</comment>
<evidence type="ECO:0000313" key="2">
    <source>
        <dbReference type="EMBL" id="KAB0388705.1"/>
    </source>
</evidence>
<dbReference type="EMBL" id="SGJD01013014">
    <property type="protein sequence ID" value="KAB0388705.1"/>
    <property type="molecule type" value="Genomic_DNA"/>
</dbReference>
<keyword evidence="3" id="KW-1185">Reference proteome</keyword>
<protein>
    <submittedName>
        <fullName evidence="2">Uncharacterized protein</fullName>
    </submittedName>
</protein>
<reference evidence="2 3" key="1">
    <citation type="journal article" date="2019" name="PLoS ONE">
        <title>Genomic analyses reveal an absence of contemporary introgressive admixture between fin whales and blue whales, despite known hybrids.</title>
        <authorList>
            <person name="Westbury M.V."/>
            <person name="Petersen B."/>
            <person name="Lorenzen E.D."/>
        </authorList>
    </citation>
    <scope>NUCLEOTIDE SEQUENCE [LARGE SCALE GENOMIC DNA]</scope>
    <source>
        <strain evidence="2">FinWhale-01</strain>
    </source>
</reference>
<accession>A0A643BM45</accession>
<evidence type="ECO:0000256" key="1">
    <source>
        <dbReference type="SAM" id="MobiDB-lite"/>
    </source>
</evidence>
<sequence length="205" mass="22129">MPHYPCLLSSSLPHSYFRALLRWKWGERTLPDIFQPRRSRLELLIAQGTSGKVSSPSQRQLQTATTGALPSGVCLIHHLIISHQLQPCGNIKYCKRLRAVVLPRSLREFPRATSGLRVGRGGTVPRPSVRAHGGGTAPRPPSLVAHHLSELPLSGGPPPPPPRLKGKGARAGLRCPWGHAPGVRAPEEHSLPEGTMGNISSIPKA</sequence>
<gene>
    <name evidence="2" type="ORF">E2I00_007917</name>
</gene>
<feature type="region of interest" description="Disordered" evidence="1">
    <location>
        <begin position="117"/>
        <end position="205"/>
    </location>
</feature>
<dbReference type="Proteomes" id="UP000437017">
    <property type="component" value="Unassembled WGS sequence"/>
</dbReference>
<dbReference type="AlphaFoldDB" id="A0A643BM45"/>
<evidence type="ECO:0000313" key="3">
    <source>
        <dbReference type="Proteomes" id="UP000437017"/>
    </source>
</evidence>
<proteinExistence type="predicted"/>
<organism evidence="2 3">
    <name type="scientific">Balaenoptera physalus</name>
    <name type="common">Fin whale</name>
    <name type="synonym">Balaena physalus</name>
    <dbReference type="NCBI Taxonomy" id="9770"/>
    <lineage>
        <taxon>Eukaryota</taxon>
        <taxon>Metazoa</taxon>
        <taxon>Chordata</taxon>
        <taxon>Craniata</taxon>
        <taxon>Vertebrata</taxon>
        <taxon>Euteleostomi</taxon>
        <taxon>Mammalia</taxon>
        <taxon>Eutheria</taxon>
        <taxon>Laurasiatheria</taxon>
        <taxon>Artiodactyla</taxon>
        <taxon>Whippomorpha</taxon>
        <taxon>Cetacea</taxon>
        <taxon>Mysticeti</taxon>
        <taxon>Balaenopteridae</taxon>
        <taxon>Balaenoptera</taxon>
    </lineage>
</organism>
<name>A0A643BM45_BALPH</name>